<accession>A0A7C3SR22</accession>
<gene>
    <name evidence="1" type="ORF">ENV35_03135</name>
</gene>
<dbReference type="InterPro" id="IPR011004">
    <property type="entry name" value="Trimer_LpxA-like_sf"/>
</dbReference>
<organism evidence="1">
    <name type="scientific">Dictyoglomus turgidum</name>
    <dbReference type="NCBI Taxonomy" id="513050"/>
    <lineage>
        <taxon>Bacteria</taxon>
        <taxon>Pseudomonadati</taxon>
        <taxon>Dictyoglomota</taxon>
        <taxon>Dictyoglomia</taxon>
        <taxon>Dictyoglomales</taxon>
        <taxon>Dictyoglomaceae</taxon>
        <taxon>Dictyoglomus</taxon>
    </lineage>
</organism>
<proteinExistence type="predicted"/>
<dbReference type="SUPFAM" id="SSF51161">
    <property type="entry name" value="Trimeric LpxA-like enzymes"/>
    <property type="match status" value="1"/>
</dbReference>
<sequence length="127" mass="14573">MERLCWEKKCKFKRVYAKEISTHTIHEEDKEEKDAYIKGNIKTYDNLIIKGNIEIDGNVFGEKDIYIGENVHIKGNVFSQGKIILEDKSKIGEEGKIKSIIAKKGIYIKGRIKVYGFMMTEGEGIVN</sequence>
<dbReference type="Gene3D" id="2.160.10.10">
    <property type="entry name" value="Hexapeptide repeat proteins"/>
    <property type="match status" value="1"/>
</dbReference>
<evidence type="ECO:0008006" key="2">
    <source>
        <dbReference type="Google" id="ProtNLM"/>
    </source>
</evidence>
<dbReference type="AlphaFoldDB" id="A0A7C3SR22"/>
<dbReference type="EMBL" id="DTGA01000075">
    <property type="protein sequence ID" value="HGB30855.1"/>
    <property type="molecule type" value="Genomic_DNA"/>
</dbReference>
<protein>
    <recommendedName>
        <fullName evidence="2">Polymer-forming cytoskeletal protein</fullName>
    </recommendedName>
</protein>
<reference evidence="1" key="1">
    <citation type="journal article" date="2020" name="mSystems">
        <title>Genome- and Community-Level Interaction Insights into Carbon Utilization and Element Cycling Functions of Hydrothermarchaeota in Hydrothermal Sediment.</title>
        <authorList>
            <person name="Zhou Z."/>
            <person name="Liu Y."/>
            <person name="Xu W."/>
            <person name="Pan J."/>
            <person name="Luo Z.H."/>
            <person name="Li M."/>
        </authorList>
    </citation>
    <scope>NUCLEOTIDE SEQUENCE [LARGE SCALE GENOMIC DNA]</scope>
    <source>
        <strain evidence="1">SpSt-751</strain>
    </source>
</reference>
<comment type="caution">
    <text evidence="1">The sequence shown here is derived from an EMBL/GenBank/DDBJ whole genome shotgun (WGS) entry which is preliminary data.</text>
</comment>
<evidence type="ECO:0000313" key="1">
    <source>
        <dbReference type="EMBL" id="HGB30855.1"/>
    </source>
</evidence>
<name>A0A7C3SR22_9BACT</name>